<sequence>MIAILSDIHANREALSACLNHADTAGATRFVFLGDIVGYGADPAWCLRTVMDRIAHGAVAILGNHDQAVFQRGARMNGRAGAAMEWTRSQLSPDAGEFLKTLPLEYADEDRLFVHADASSPGEWRYVTGPLEARRSFEGTPARVTICGHVHVPRLFGLTAAEKCSAFIPTPGMPVPLSRPRRWLAVVGAVGQPRDGNPAAGYALLDPETTEMRWMRVPYDVEAAAAKIRRAGLPESLATRLFTGS</sequence>
<dbReference type="InterPro" id="IPR024654">
    <property type="entry name" value="Calcineurin-like_PHP_lpxH"/>
</dbReference>
<dbReference type="InterPro" id="IPR011152">
    <property type="entry name" value="Pesterase_MJ0912"/>
</dbReference>
<dbReference type="InterPro" id="IPR050126">
    <property type="entry name" value="Ap4A_hydrolase"/>
</dbReference>
<comment type="similarity">
    <text evidence="1">Belongs to the metallophosphoesterase superfamily. YfcE family.</text>
</comment>
<keyword evidence="4" id="KW-1185">Reference proteome</keyword>
<dbReference type="EMBL" id="JBHLVZ010000001">
    <property type="protein sequence ID" value="MFC0384204.1"/>
    <property type="molecule type" value="Genomic_DNA"/>
</dbReference>
<name>A0ABV6IKR8_9PROT</name>
<dbReference type="SUPFAM" id="SSF56300">
    <property type="entry name" value="Metallo-dependent phosphatases"/>
    <property type="match status" value="1"/>
</dbReference>
<organism evidence="3 4">
    <name type="scientific">Muricoccus vinaceus</name>
    <dbReference type="NCBI Taxonomy" id="424704"/>
    <lineage>
        <taxon>Bacteria</taxon>
        <taxon>Pseudomonadati</taxon>
        <taxon>Pseudomonadota</taxon>
        <taxon>Alphaproteobacteria</taxon>
        <taxon>Acetobacterales</taxon>
        <taxon>Roseomonadaceae</taxon>
        <taxon>Muricoccus</taxon>
    </lineage>
</organism>
<dbReference type="PANTHER" id="PTHR42850">
    <property type="entry name" value="METALLOPHOSPHOESTERASE"/>
    <property type="match status" value="1"/>
</dbReference>
<protein>
    <submittedName>
        <fullName evidence="3">Metallophosphoesterase family protein</fullName>
    </submittedName>
</protein>
<evidence type="ECO:0000313" key="3">
    <source>
        <dbReference type="EMBL" id="MFC0384204.1"/>
    </source>
</evidence>
<dbReference type="CDD" id="cd00838">
    <property type="entry name" value="MPP_superfamily"/>
    <property type="match status" value="1"/>
</dbReference>
<evidence type="ECO:0000256" key="1">
    <source>
        <dbReference type="ARBA" id="ARBA00008950"/>
    </source>
</evidence>
<dbReference type="RefSeq" id="WP_377048227.1">
    <property type="nucleotide sequence ID" value="NZ_JBHLVZ010000001.1"/>
</dbReference>
<accession>A0ABV6IKR8</accession>
<evidence type="ECO:0000259" key="2">
    <source>
        <dbReference type="Pfam" id="PF12850"/>
    </source>
</evidence>
<dbReference type="InterPro" id="IPR029052">
    <property type="entry name" value="Metallo-depent_PP-like"/>
</dbReference>
<dbReference type="PIRSF" id="PIRSF000883">
    <property type="entry name" value="Pesterase_MJ0912"/>
    <property type="match status" value="1"/>
</dbReference>
<dbReference type="PANTHER" id="PTHR42850:SF2">
    <property type="entry name" value="BLL5683 PROTEIN"/>
    <property type="match status" value="1"/>
</dbReference>
<proteinExistence type="inferred from homology"/>
<dbReference type="Gene3D" id="3.60.21.10">
    <property type="match status" value="1"/>
</dbReference>
<dbReference type="Proteomes" id="UP001589789">
    <property type="component" value="Unassembled WGS sequence"/>
</dbReference>
<feature type="domain" description="Calcineurin-like phosphoesterase" evidence="2">
    <location>
        <begin position="2"/>
        <end position="209"/>
    </location>
</feature>
<reference evidence="3 4" key="1">
    <citation type="submission" date="2024-09" db="EMBL/GenBank/DDBJ databases">
        <authorList>
            <person name="Sun Q."/>
            <person name="Mori K."/>
        </authorList>
    </citation>
    <scope>NUCLEOTIDE SEQUENCE [LARGE SCALE GENOMIC DNA]</scope>
    <source>
        <strain evidence="3 4">CCM 7468</strain>
    </source>
</reference>
<evidence type="ECO:0000313" key="4">
    <source>
        <dbReference type="Proteomes" id="UP001589789"/>
    </source>
</evidence>
<dbReference type="Pfam" id="PF12850">
    <property type="entry name" value="Metallophos_2"/>
    <property type="match status" value="1"/>
</dbReference>
<comment type="caution">
    <text evidence="3">The sequence shown here is derived from an EMBL/GenBank/DDBJ whole genome shotgun (WGS) entry which is preliminary data.</text>
</comment>
<gene>
    <name evidence="3" type="ORF">ACFFIC_01410</name>
</gene>